<dbReference type="EMBL" id="JACWMX010000004">
    <property type="protein sequence ID" value="MBD1393641.1"/>
    <property type="molecule type" value="Genomic_DNA"/>
</dbReference>
<dbReference type="Proteomes" id="UP000619078">
    <property type="component" value="Unassembled WGS sequence"/>
</dbReference>
<comment type="caution">
    <text evidence="1">The sequence shown here is derived from an EMBL/GenBank/DDBJ whole genome shotgun (WGS) entry which is preliminary data.</text>
</comment>
<dbReference type="AlphaFoldDB" id="A0A926S6E1"/>
<dbReference type="RefSeq" id="WP_191163381.1">
    <property type="nucleotide sequence ID" value="NZ_JACWMX010000004.1"/>
</dbReference>
<proteinExistence type="predicted"/>
<accession>A0A926S6E1</accession>
<gene>
    <name evidence="1" type="ORF">IDJ76_11085</name>
</gene>
<evidence type="ECO:0000313" key="1">
    <source>
        <dbReference type="EMBL" id="MBD1393641.1"/>
    </source>
</evidence>
<organism evidence="1 2">
    <name type="scientific">Mucilaginibacter glaciei</name>
    <dbReference type="NCBI Taxonomy" id="2772109"/>
    <lineage>
        <taxon>Bacteria</taxon>
        <taxon>Pseudomonadati</taxon>
        <taxon>Bacteroidota</taxon>
        <taxon>Sphingobacteriia</taxon>
        <taxon>Sphingobacteriales</taxon>
        <taxon>Sphingobacteriaceae</taxon>
        <taxon>Mucilaginibacter</taxon>
    </lineage>
</organism>
<protein>
    <submittedName>
        <fullName evidence="1">Immunity 49 family protein</fullName>
    </submittedName>
</protein>
<reference evidence="1" key="1">
    <citation type="submission" date="2020-09" db="EMBL/GenBank/DDBJ databases">
        <title>Novel species of Mucilaginibacter isolated from a glacier on the Tibetan Plateau.</title>
        <authorList>
            <person name="Liu Q."/>
            <person name="Xin Y.-H."/>
        </authorList>
    </citation>
    <scope>NUCLEOTIDE SEQUENCE</scope>
    <source>
        <strain evidence="1">ZB1P21</strain>
    </source>
</reference>
<sequence>MENIENLKAIVNNLLNNQIIAFSKLDKGEDPYHIIPFFEYDYVAIALYNMYVDCDFEKAKDCFYKAARVAEHMSNVYDWRVMDNGMSQITYAMLSDNEALIIRYSKLRNKINNETSMPYQYSNSVQNILLEDWEKLDWNIHCLQRFVKMKQFESFGGVIDILTGFKAADEDLILKGLNEFVATSKKRNKDGTISKFFSIDTAGFNKLAWIKGYKIDLKSPLSPIELMPISPLKRIYRL</sequence>
<keyword evidence="2" id="KW-1185">Reference proteome</keyword>
<evidence type="ECO:0000313" key="2">
    <source>
        <dbReference type="Proteomes" id="UP000619078"/>
    </source>
</evidence>
<name>A0A926S6E1_9SPHI</name>